<organism evidence="2 3">
    <name type="scientific">Araneus ventricosus</name>
    <name type="common">Orbweaver spider</name>
    <name type="synonym">Epeira ventricosa</name>
    <dbReference type="NCBI Taxonomy" id="182803"/>
    <lineage>
        <taxon>Eukaryota</taxon>
        <taxon>Metazoa</taxon>
        <taxon>Ecdysozoa</taxon>
        <taxon>Arthropoda</taxon>
        <taxon>Chelicerata</taxon>
        <taxon>Arachnida</taxon>
        <taxon>Araneae</taxon>
        <taxon>Araneomorphae</taxon>
        <taxon>Entelegynae</taxon>
        <taxon>Araneoidea</taxon>
        <taxon>Araneidae</taxon>
        <taxon>Araneus</taxon>
    </lineage>
</organism>
<dbReference type="OrthoDB" id="6437148at2759"/>
<keyword evidence="3" id="KW-1185">Reference proteome</keyword>
<dbReference type="SUPFAM" id="SSF56672">
    <property type="entry name" value="DNA/RNA polymerases"/>
    <property type="match status" value="1"/>
</dbReference>
<accession>A0A4Y2HSJ5</accession>
<evidence type="ECO:0000313" key="3">
    <source>
        <dbReference type="Proteomes" id="UP000499080"/>
    </source>
</evidence>
<dbReference type="AlphaFoldDB" id="A0A4Y2HSJ5"/>
<dbReference type="Pfam" id="PF00078">
    <property type="entry name" value="RVT_1"/>
    <property type="match status" value="1"/>
</dbReference>
<dbReference type="InterPro" id="IPR043502">
    <property type="entry name" value="DNA/RNA_pol_sf"/>
</dbReference>
<feature type="domain" description="Reverse transcriptase" evidence="1">
    <location>
        <begin position="113"/>
        <end position="256"/>
    </location>
</feature>
<dbReference type="GO" id="GO:0071897">
    <property type="term" value="P:DNA biosynthetic process"/>
    <property type="evidence" value="ECO:0007669"/>
    <property type="project" value="UniProtKB-ARBA"/>
</dbReference>
<evidence type="ECO:0000259" key="1">
    <source>
        <dbReference type="Pfam" id="PF00078"/>
    </source>
</evidence>
<proteinExistence type="predicted"/>
<sequence length="270" mass="30784">KKAVKRAQCGSWRLQCIQTQTPYGTPYLSALKAYKPPSDIFQIMENSEKGTPTEFGLKILQKLYRKIAPRAAQIQPHQTILEEEKFSKQEIDDILKNIPNSKAPGYDGIDKKNLQQPLQYGFREGKSADDALLHVTSLPEQARRQEKHAVLISLDISGAFDSLKYFPIRDRFATLSLFSNISETLLDKLRKRKVAMQTREGPVLWEQSQGCPQGSCSGTAFWNIVADEILSVQWPQGVHLHAFADDFCVHRHRQHQRRSQEAQQIRTGQV</sequence>
<reference evidence="2 3" key="1">
    <citation type="journal article" date="2019" name="Sci. Rep.">
        <title>Orb-weaving spider Araneus ventricosus genome elucidates the spidroin gene catalogue.</title>
        <authorList>
            <person name="Kono N."/>
            <person name="Nakamura H."/>
            <person name="Ohtoshi R."/>
            <person name="Moran D.A.P."/>
            <person name="Shinohara A."/>
            <person name="Yoshida Y."/>
            <person name="Fujiwara M."/>
            <person name="Mori M."/>
            <person name="Tomita M."/>
            <person name="Arakawa K."/>
        </authorList>
    </citation>
    <scope>NUCLEOTIDE SEQUENCE [LARGE SCALE GENOMIC DNA]</scope>
</reference>
<dbReference type="Proteomes" id="UP000499080">
    <property type="component" value="Unassembled WGS sequence"/>
</dbReference>
<feature type="non-terminal residue" evidence="2">
    <location>
        <position position="1"/>
    </location>
</feature>
<dbReference type="EMBL" id="BGPR01103985">
    <property type="protein sequence ID" value="GBM68155.1"/>
    <property type="molecule type" value="Genomic_DNA"/>
</dbReference>
<protein>
    <recommendedName>
        <fullName evidence="1">Reverse transcriptase domain-containing protein</fullName>
    </recommendedName>
</protein>
<comment type="caution">
    <text evidence="2">The sequence shown here is derived from an EMBL/GenBank/DDBJ whole genome shotgun (WGS) entry which is preliminary data.</text>
</comment>
<dbReference type="InterPro" id="IPR000477">
    <property type="entry name" value="RT_dom"/>
</dbReference>
<evidence type="ECO:0000313" key="2">
    <source>
        <dbReference type="EMBL" id="GBM68155.1"/>
    </source>
</evidence>
<dbReference type="PANTHER" id="PTHR19446">
    <property type="entry name" value="REVERSE TRANSCRIPTASES"/>
    <property type="match status" value="1"/>
</dbReference>
<gene>
    <name evidence="2" type="ORF">AVEN_95913_1</name>
</gene>
<name>A0A4Y2HSJ5_ARAVE</name>